<dbReference type="EMBL" id="CAJVPU010035408">
    <property type="protein sequence ID" value="CAG8727708.1"/>
    <property type="molecule type" value="Genomic_DNA"/>
</dbReference>
<accession>A0ACA9Q085</accession>
<keyword evidence="2" id="KW-1185">Reference proteome</keyword>
<organism evidence="1 2">
    <name type="scientific">Dentiscutata heterogama</name>
    <dbReference type="NCBI Taxonomy" id="1316150"/>
    <lineage>
        <taxon>Eukaryota</taxon>
        <taxon>Fungi</taxon>
        <taxon>Fungi incertae sedis</taxon>
        <taxon>Mucoromycota</taxon>
        <taxon>Glomeromycotina</taxon>
        <taxon>Glomeromycetes</taxon>
        <taxon>Diversisporales</taxon>
        <taxon>Gigasporaceae</taxon>
        <taxon>Dentiscutata</taxon>
    </lineage>
</organism>
<evidence type="ECO:0000313" key="1">
    <source>
        <dbReference type="EMBL" id="CAG8727708.1"/>
    </source>
</evidence>
<reference evidence="1" key="1">
    <citation type="submission" date="2021-06" db="EMBL/GenBank/DDBJ databases">
        <authorList>
            <person name="Kallberg Y."/>
            <person name="Tangrot J."/>
            <person name="Rosling A."/>
        </authorList>
    </citation>
    <scope>NUCLEOTIDE SEQUENCE</scope>
    <source>
        <strain evidence="1">IL203A</strain>
    </source>
</reference>
<proteinExistence type="predicted"/>
<protein>
    <submittedName>
        <fullName evidence="1">5462_t:CDS:1</fullName>
    </submittedName>
</protein>
<feature type="non-terminal residue" evidence="1">
    <location>
        <position position="68"/>
    </location>
</feature>
<gene>
    <name evidence="1" type="ORF">DHETER_LOCUS13235</name>
</gene>
<evidence type="ECO:0000313" key="2">
    <source>
        <dbReference type="Proteomes" id="UP000789702"/>
    </source>
</evidence>
<sequence>NLVAKDYAIHQENKSLLLKLQELQYKLEGIYSDSIGIDIIPIQSLRNIERENNLLKEQTIENKNKIKR</sequence>
<name>A0ACA9Q085_9GLOM</name>
<feature type="non-terminal residue" evidence="1">
    <location>
        <position position="1"/>
    </location>
</feature>
<comment type="caution">
    <text evidence="1">The sequence shown here is derived from an EMBL/GenBank/DDBJ whole genome shotgun (WGS) entry which is preliminary data.</text>
</comment>
<dbReference type="Proteomes" id="UP000789702">
    <property type="component" value="Unassembled WGS sequence"/>
</dbReference>